<dbReference type="InterPro" id="IPR002018">
    <property type="entry name" value="CarbesteraseB"/>
</dbReference>
<keyword evidence="7" id="KW-0812">Transmembrane</keyword>
<comment type="similarity">
    <text evidence="1 5">Belongs to the type-B carboxylesterase/lipase family.</text>
</comment>
<keyword evidence="7" id="KW-1133">Transmembrane helix</keyword>
<dbReference type="AlphaFoldDB" id="A0A3R7P9X0"/>
<dbReference type="PANTHER" id="PTHR43142">
    <property type="entry name" value="CARBOXYLIC ESTER HYDROLASE"/>
    <property type="match status" value="1"/>
</dbReference>
<dbReference type="STRING" id="6689.A0A3R7P9X0"/>
<organism evidence="9 10">
    <name type="scientific">Penaeus vannamei</name>
    <name type="common">Whiteleg shrimp</name>
    <name type="synonym">Litopenaeus vannamei</name>
    <dbReference type="NCBI Taxonomy" id="6689"/>
    <lineage>
        <taxon>Eukaryota</taxon>
        <taxon>Metazoa</taxon>
        <taxon>Ecdysozoa</taxon>
        <taxon>Arthropoda</taxon>
        <taxon>Crustacea</taxon>
        <taxon>Multicrustacea</taxon>
        <taxon>Malacostraca</taxon>
        <taxon>Eumalacostraca</taxon>
        <taxon>Eucarida</taxon>
        <taxon>Decapoda</taxon>
        <taxon>Dendrobranchiata</taxon>
        <taxon>Penaeoidea</taxon>
        <taxon>Penaeidae</taxon>
        <taxon>Penaeus</taxon>
    </lineage>
</organism>
<evidence type="ECO:0000256" key="2">
    <source>
        <dbReference type="ARBA" id="ARBA00022487"/>
    </source>
</evidence>
<reference evidence="9 10" key="1">
    <citation type="submission" date="2018-04" db="EMBL/GenBank/DDBJ databases">
        <authorList>
            <person name="Zhang X."/>
            <person name="Yuan J."/>
            <person name="Li F."/>
            <person name="Xiang J."/>
        </authorList>
    </citation>
    <scope>NUCLEOTIDE SEQUENCE [LARGE SCALE GENOMIC DNA]</scope>
    <source>
        <tissue evidence="9">Muscle</tissue>
    </source>
</reference>
<evidence type="ECO:0000256" key="6">
    <source>
        <dbReference type="SAM" id="MobiDB-lite"/>
    </source>
</evidence>
<keyword evidence="5" id="KW-0732">Signal</keyword>
<dbReference type="PANTHER" id="PTHR43142:SF1">
    <property type="entry name" value="CARBOXYLIC ESTER HYDROLASE"/>
    <property type="match status" value="1"/>
</dbReference>
<feature type="region of interest" description="Disordered" evidence="6">
    <location>
        <begin position="55"/>
        <end position="80"/>
    </location>
</feature>
<evidence type="ECO:0000313" key="9">
    <source>
        <dbReference type="EMBL" id="ROT79652.1"/>
    </source>
</evidence>
<dbReference type="EMBL" id="QCYY01001210">
    <property type="protein sequence ID" value="ROT79652.1"/>
    <property type="molecule type" value="Genomic_DNA"/>
</dbReference>
<dbReference type="GO" id="GO:0052689">
    <property type="term" value="F:carboxylic ester hydrolase activity"/>
    <property type="evidence" value="ECO:0007669"/>
    <property type="project" value="UniProtKB-KW"/>
</dbReference>
<dbReference type="InterPro" id="IPR029058">
    <property type="entry name" value="AB_hydrolase_fold"/>
</dbReference>
<dbReference type="OrthoDB" id="3200163at2759"/>
<name>A0A3R7P9X0_PENVA</name>
<keyword evidence="2" id="KW-0719">Serine esterase</keyword>
<feature type="compositionally biased region" description="Low complexity" evidence="6">
    <location>
        <begin position="63"/>
        <end position="80"/>
    </location>
</feature>
<feature type="chain" id="PRO_5018376758" description="Carboxylic ester hydrolase" evidence="5">
    <location>
        <begin position="21"/>
        <end position="695"/>
    </location>
</feature>
<evidence type="ECO:0000313" key="10">
    <source>
        <dbReference type="Proteomes" id="UP000283509"/>
    </source>
</evidence>
<keyword evidence="4" id="KW-0325">Glycoprotein</keyword>
<evidence type="ECO:0000256" key="1">
    <source>
        <dbReference type="ARBA" id="ARBA00005964"/>
    </source>
</evidence>
<protein>
    <recommendedName>
        <fullName evidence="5">Carboxylic ester hydrolase</fullName>
        <ecNumber evidence="5">3.1.1.-</ecNumber>
    </recommendedName>
</protein>
<dbReference type="EC" id="3.1.1.-" evidence="5"/>
<feature type="transmembrane region" description="Helical" evidence="7">
    <location>
        <begin position="666"/>
        <end position="687"/>
    </location>
</feature>
<proteinExistence type="inferred from homology"/>
<keyword evidence="10" id="KW-1185">Reference proteome</keyword>
<evidence type="ECO:0000256" key="3">
    <source>
        <dbReference type="ARBA" id="ARBA00022801"/>
    </source>
</evidence>
<dbReference type="InterPro" id="IPR019826">
    <property type="entry name" value="Carboxylesterase_B_AS"/>
</dbReference>
<reference evidence="9 10" key="2">
    <citation type="submission" date="2019-01" db="EMBL/GenBank/DDBJ databases">
        <title>The decoding of complex shrimp genome reveals the adaptation for benthos swimmer, frequently molting mechanism and breeding impact on genome.</title>
        <authorList>
            <person name="Sun Y."/>
            <person name="Gao Y."/>
            <person name="Yu Y."/>
        </authorList>
    </citation>
    <scope>NUCLEOTIDE SEQUENCE [LARGE SCALE GENOMIC DNA]</scope>
    <source>
        <tissue evidence="9">Muscle</tissue>
    </source>
</reference>
<evidence type="ECO:0000256" key="4">
    <source>
        <dbReference type="ARBA" id="ARBA00023180"/>
    </source>
</evidence>
<dbReference type="SUPFAM" id="SSF53474">
    <property type="entry name" value="alpha/beta-Hydrolases"/>
    <property type="match status" value="1"/>
</dbReference>
<dbReference type="PROSITE" id="PS00122">
    <property type="entry name" value="CARBOXYLESTERASE_B_1"/>
    <property type="match status" value="1"/>
</dbReference>
<feature type="domain" description="Carboxylesterase type B" evidence="8">
    <location>
        <begin position="81"/>
        <end position="617"/>
    </location>
</feature>
<keyword evidence="3 5" id="KW-0378">Hydrolase</keyword>
<comment type="caution">
    <text evidence="9">The sequence shown here is derived from an EMBL/GenBank/DDBJ whole genome shotgun (WGS) entry which is preliminary data.</text>
</comment>
<feature type="signal peptide" evidence="5">
    <location>
        <begin position="1"/>
        <end position="20"/>
    </location>
</feature>
<accession>A0A3R7P9X0</accession>
<keyword evidence="7" id="KW-0472">Membrane</keyword>
<evidence type="ECO:0000256" key="7">
    <source>
        <dbReference type="SAM" id="Phobius"/>
    </source>
</evidence>
<evidence type="ECO:0000256" key="5">
    <source>
        <dbReference type="RuleBase" id="RU361235"/>
    </source>
</evidence>
<dbReference type="Proteomes" id="UP000283509">
    <property type="component" value="Unassembled WGS sequence"/>
</dbReference>
<sequence>MRGFLLVLAGLLLAAALASGARTPLRQQAEVLVEPLKGPVLPGTAEDKVRLSSMAQDVRVTESTSQKSSDPATSSSAPTFPEVKVEGLGTARGRFLTSYLGRPFYAFMSLPYAKPPVGDLRFKNPQPWTGAWEGTLDGAYDATYLRARCPQSSLILNVTAGREDCLHLSVYTPRMPESRDAEKLPVMVWIHGGAYMTGDANLYVPTKLLDRDVVVVVVQYRLGSLAGGIPEAPGNMGLMDQITALRWVQEHITAFGGDRDSVTVFGQSAGGASTSWMQITPLTNETVPENNNRQLVHKVLPMSGSSFEEWTLDPDPESGFWKTAKILECDTDQDKVKAVECMRGRTLDEVNRASIQIYADSRKTGGLGFQGLCPVVQDTLAAENHPGLELVIPKSPVEIVDANEFLQVPVMTGSVRDEGSLVVGLAYKDYLYPNGHYPNDTEFARDEMVTTLIRAFGIEDRTGSVTNAMTLSFLPNAEMGNWYSMVGGLVDMCGMLFLKSGLWQLAHRINKASPNLPIFFYSWEFESDDSLFPWIFISMPDIPVPGGIGHADELPYLFHLPSVLDERQRLMSERMLTLNPTPREFEYENENWTRFTAEWKTFGIEEENFMLLQDDFTNEIDFSTRWNYHIDDGMTTTPGPFTSEDPDPVSREDYDKQVELKEQFQIATGILGGLCVCTLFLAAVFFFRMRRLKTV</sequence>
<dbReference type="Pfam" id="PF00135">
    <property type="entry name" value="COesterase"/>
    <property type="match status" value="1"/>
</dbReference>
<evidence type="ECO:0000259" key="8">
    <source>
        <dbReference type="Pfam" id="PF00135"/>
    </source>
</evidence>
<gene>
    <name evidence="9" type="ORF">C7M84_001632</name>
</gene>
<dbReference type="Gene3D" id="3.40.50.1820">
    <property type="entry name" value="alpha/beta hydrolase"/>
    <property type="match status" value="1"/>
</dbReference>